<keyword evidence="7 9" id="KW-1133">Transmembrane helix</keyword>
<evidence type="ECO:0000256" key="1">
    <source>
        <dbReference type="ARBA" id="ARBA00004651"/>
    </source>
</evidence>
<sequence>MNFSFLPKYLPYFNYGAVVTILISICVIFLGTILGVVLAFRQRSKFKPLVWLANLYVWIFRGTPMMVQIMIAFALMHINAPTIQIGILGVDFSRLIPGILIISMNSGAYVSETVRAGINAVPKGVGNLPCFAL</sequence>
<dbReference type="InterPro" id="IPR000515">
    <property type="entry name" value="MetI-like"/>
</dbReference>
<feature type="transmembrane region" description="Helical" evidence="9">
    <location>
        <begin position="52"/>
        <end position="76"/>
    </location>
</feature>
<dbReference type="SUPFAM" id="SSF161098">
    <property type="entry name" value="MetI-like"/>
    <property type="match status" value="1"/>
</dbReference>
<evidence type="ECO:0000256" key="6">
    <source>
        <dbReference type="ARBA" id="ARBA00022970"/>
    </source>
</evidence>
<dbReference type="GO" id="GO:0043190">
    <property type="term" value="C:ATP-binding cassette (ABC) transporter complex"/>
    <property type="evidence" value="ECO:0007669"/>
    <property type="project" value="InterPro"/>
</dbReference>
<dbReference type="CDD" id="cd06261">
    <property type="entry name" value="TM_PBP2"/>
    <property type="match status" value="1"/>
</dbReference>
<keyword evidence="8 9" id="KW-0472">Membrane</keyword>
<comment type="subcellular location">
    <subcellularLocation>
        <location evidence="1">Cell membrane</location>
        <topology evidence="1">Multi-pass membrane protein</topology>
    </subcellularLocation>
</comment>
<feature type="domain" description="ABC transmembrane type-1" evidence="10">
    <location>
        <begin position="31"/>
        <end position="124"/>
    </location>
</feature>
<dbReference type="EMBL" id="CAATHA010000026">
    <property type="protein sequence ID" value="VNQ04866.1"/>
    <property type="molecule type" value="Genomic_DNA"/>
</dbReference>
<feature type="transmembrane region" description="Helical" evidence="9">
    <location>
        <begin position="12"/>
        <end position="40"/>
    </location>
</feature>
<dbReference type="GO" id="GO:0022857">
    <property type="term" value="F:transmembrane transporter activity"/>
    <property type="evidence" value="ECO:0007669"/>
    <property type="project" value="InterPro"/>
</dbReference>
<dbReference type="PANTHER" id="PTHR30614:SF20">
    <property type="entry name" value="GLUTAMINE TRANSPORT SYSTEM PERMEASE PROTEIN GLNP"/>
    <property type="match status" value="1"/>
</dbReference>
<evidence type="ECO:0000256" key="2">
    <source>
        <dbReference type="ARBA" id="ARBA00010072"/>
    </source>
</evidence>
<comment type="similarity">
    <text evidence="2">Belongs to the binding-protein-dependent transport system permease family. HisMQ subfamily.</text>
</comment>
<evidence type="ECO:0000256" key="5">
    <source>
        <dbReference type="ARBA" id="ARBA00022692"/>
    </source>
</evidence>
<dbReference type="NCBIfam" id="TIGR01726">
    <property type="entry name" value="HEQRo_perm_3TM"/>
    <property type="match status" value="1"/>
</dbReference>
<proteinExistence type="inferred from homology"/>
<evidence type="ECO:0000313" key="12">
    <source>
        <dbReference type="EMBL" id="VNQ80486.1"/>
    </source>
</evidence>
<feature type="transmembrane region" description="Helical" evidence="9">
    <location>
        <begin position="82"/>
        <end position="102"/>
    </location>
</feature>
<keyword evidence="5 9" id="KW-0812">Transmembrane</keyword>
<protein>
    <submittedName>
        <fullName evidence="11">Amino acid ABC transporter permease</fullName>
    </submittedName>
</protein>
<dbReference type="EMBL" id="CAATIS010000002">
    <property type="protein sequence ID" value="VNQ80486.1"/>
    <property type="molecule type" value="Genomic_DNA"/>
</dbReference>
<dbReference type="Gene3D" id="1.10.3720.10">
    <property type="entry name" value="MetI-like"/>
    <property type="match status" value="1"/>
</dbReference>
<dbReference type="AlphaFoldDB" id="A0A4J1ZFZ2"/>
<name>A0A4J1ZFZ2_STREE</name>
<evidence type="ECO:0000313" key="11">
    <source>
        <dbReference type="EMBL" id="VNQ04866.1"/>
    </source>
</evidence>
<evidence type="ECO:0000256" key="4">
    <source>
        <dbReference type="ARBA" id="ARBA00022475"/>
    </source>
</evidence>
<evidence type="ECO:0000256" key="7">
    <source>
        <dbReference type="ARBA" id="ARBA00022989"/>
    </source>
</evidence>
<organism evidence="11">
    <name type="scientific">Streptococcus pneumoniae</name>
    <dbReference type="NCBI Taxonomy" id="1313"/>
    <lineage>
        <taxon>Bacteria</taxon>
        <taxon>Bacillati</taxon>
        <taxon>Bacillota</taxon>
        <taxon>Bacilli</taxon>
        <taxon>Lactobacillales</taxon>
        <taxon>Streptococcaceae</taxon>
        <taxon>Streptococcus</taxon>
    </lineage>
</organism>
<keyword evidence="3" id="KW-0813">Transport</keyword>
<accession>A0A4J1ZFZ2</accession>
<keyword evidence="4" id="KW-1003">Cell membrane</keyword>
<dbReference type="InterPro" id="IPR035906">
    <property type="entry name" value="MetI-like_sf"/>
</dbReference>
<dbReference type="PANTHER" id="PTHR30614">
    <property type="entry name" value="MEMBRANE COMPONENT OF AMINO ACID ABC TRANSPORTER"/>
    <property type="match status" value="1"/>
</dbReference>
<evidence type="ECO:0000256" key="3">
    <source>
        <dbReference type="ARBA" id="ARBA00022448"/>
    </source>
</evidence>
<dbReference type="InterPro" id="IPR010065">
    <property type="entry name" value="AA_ABC_transptr_permease_3TM"/>
</dbReference>
<keyword evidence="6" id="KW-0029">Amino-acid transport</keyword>
<evidence type="ECO:0000256" key="8">
    <source>
        <dbReference type="ARBA" id="ARBA00023136"/>
    </source>
</evidence>
<evidence type="ECO:0000256" key="9">
    <source>
        <dbReference type="SAM" id="Phobius"/>
    </source>
</evidence>
<dbReference type="GO" id="GO:0006865">
    <property type="term" value="P:amino acid transport"/>
    <property type="evidence" value="ECO:0007669"/>
    <property type="project" value="UniProtKB-KW"/>
</dbReference>
<dbReference type="Pfam" id="PF00528">
    <property type="entry name" value="BPD_transp_1"/>
    <property type="match status" value="1"/>
</dbReference>
<reference evidence="11" key="1">
    <citation type="submission" date="2019-04" db="EMBL/GenBank/DDBJ databases">
        <authorList>
            <consortium name="Pathogen Informatics"/>
        </authorList>
    </citation>
    <scope>NUCLEOTIDE SEQUENCE</scope>
    <source>
        <strain evidence="11">GPSC51</strain>
    </source>
</reference>
<evidence type="ECO:0000259" key="10">
    <source>
        <dbReference type="Pfam" id="PF00528"/>
    </source>
</evidence>
<dbReference type="InterPro" id="IPR043429">
    <property type="entry name" value="ArtM/GltK/GlnP/TcyL/YhdX-like"/>
</dbReference>
<gene>
    <name evidence="11" type="primary">artQ_2</name>
    <name evidence="12" type="synonym">artQ_1</name>
    <name evidence="11" type="ORF">SAMEA3172910_01802</name>
    <name evidence="12" type="ORF">SAMEA3206932_00290</name>
</gene>